<dbReference type="InterPro" id="IPR001079">
    <property type="entry name" value="Galectin_CRD"/>
</dbReference>
<dbReference type="Proteomes" id="UP000265140">
    <property type="component" value="Chromosome 9"/>
</dbReference>
<dbReference type="AlphaFoldDB" id="A0AAY5L3B1"/>
<dbReference type="GO" id="GO:0043236">
    <property type="term" value="F:laminin binding"/>
    <property type="evidence" value="ECO:0007669"/>
    <property type="project" value="TreeGrafter"/>
</dbReference>
<evidence type="ECO:0000259" key="3">
    <source>
        <dbReference type="PROSITE" id="PS51304"/>
    </source>
</evidence>
<dbReference type="PANTHER" id="PTHR11346:SF97">
    <property type="entry name" value="GALECTIN-1"/>
    <property type="match status" value="1"/>
</dbReference>
<dbReference type="SMART" id="SM00908">
    <property type="entry name" value="Gal-bind_lectin"/>
    <property type="match status" value="1"/>
</dbReference>
<dbReference type="GO" id="GO:0030246">
    <property type="term" value="F:carbohydrate binding"/>
    <property type="evidence" value="ECO:0007669"/>
    <property type="project" value="UniProtKB-UniRule"/>
</dbReference>
<name>A0AAY5L3B1_ESOLU</name>
<dbReference type="InterPro" id="IPR013320">
    <property type="entry name" value="ConA-like_dom_sf"/>
</dbReference>
<reference evidence="4" key="2">
    <citation type="submission" date="2025-08" db="UniProtKB">
        <authorList>
            <consortium name="Ensembl"/>
        </authorList>
    </citation>
    <scope>IDENTIFICATION</scope>
</reference>
<accession>A0AAY5L3B1</accession>
<dbReference type="PANTHER" id="PTHR11346">
    <property type="entry name" value="GALECTIN"/>
    <property type="match status" value="1"/>
</dbReference>
<evidence type="ECO:0000256" key="1">
    <source>
        <dbReference type="ARBA" id="ARBA00022734"/>
    </source>
</evidence>
<sequence length="150" mass="16886">MILQRNGQVLILSCPSVSLQPVFPLTCLSSTLLSPLPSPLSPLSPYLLRFSINIGHNSDNFALHFNPRFSSEKIVLNSLSGGSWGDENHEMHFPFQTGEEFKLAINFTNEQFYIKLPDGHMIDFPNRLGDCKYNQFMVDGDVKIVSIKVK</sequence>
<dbReference type="CDD" id="cd00070">
    <property type="entry name" value="GLECT"/>
    <property type="match status" value="1"/>
</dbReference>
<reference evidence="4 5" key="1">
    <citation type="submission" date="2020-02" db="EMBL/GenBank/DDBJ databases">
        <title>Esox lucius (northern pike) genome, fEsoLuc1, primary haplotype.</title>
        <authorList>
            <person name="Myers G."/>
            <person name="Karagic N."/>
            <person name="Meyer A."/>
            <person name="Pippel M."/>
            <person name="Reichard M."/>
            <person name="Winkler S."/>
            <person name="Tracey A."/>
            <person name="Sims Y."/>
            <person name="Howe K."/>
            <person name="Rhie A."/>
            <person name="Formenti G."/>
            <person name="Durbin R."/>
            <person name="Fedrigo O."/>
            <person name="Jarvis E.D."/>
        </authorList>
    </citation>
    <scope>NUCLEOTIDE SEQUENCE [LARGE SCALE GENOMIC DNA]</scope>
</reference>
<dbReference type="Ensembl" id="ENSELUT00000099608.1">
    <property type="protein sequence ID" value="ENSELUP00000093232.1"/>
    <property type="gene ID" value="ENSELUG00000040865.1"/>
</dbReference>
<keyword evidence="5" id="KW-1185">Reference proteome</keyword>
<evidence type="ECO:0000256" key="2">
    <source>
        <dbReference type="RuleBase" id="RU102079"/>
    </source>
</evidence>
<dbReference type="SMART" id="SM00276">
    <property type="entry name" value="GLECT"/>
    <property type="match status" value="1"/>
</dbReference>
<proteinExistence type="predicted"/>
<keyword evidence="1 2" id="KW-0430">Lectin</keyword>
<reference evidence="4" key="3">
    <citation type="submission" date="2025-09" db="UniProtKB">
        <authorList>
            <consortium name="Ensembl"/>
        </authorList>
    </citation>
    <scope>IDENTIFICATION</scope>
</reference>
<dbReference type="Gene3D" id="2.60.120.200">
    <property type="match status" value="1"/>
</dbReference>
<organism evidence="4 5">
    <name type="scientific">Esox lucius</name>
    <name type="common">Northern pike</name>
    <dbReference type="NCBI Taxonomy" id="8010"/>
    <lineage>
        <taxon>Eukaryota</taxon>
        <taxon>Metazoa</taxon>
        <taxon>Chordata</taxon>
        <taxon>Craniata</taxon>
        <taxon>Vertebrata</taxon>
        <taxon>Euteleostomi</taxon>
        <taxon>Actinopterygii</taxon>
        <taxon>Neopterygii</taxon>
        <taxon>Teleostei</taxon>
        <taxon>Protacanthopterygii</taxon>
        <taxon>Esociformes</taxon>
        <taxon>Esocidae</taxon>
        <taxon>Esox</taxon>
    </lineage>
</organism>
<dbReference type="PROSITE" id="PS51304">
    <property type="entry name" value="GALECTIN"/>
    <property type="match status" value="1"/>
</dbReference>
<dbReference type="Pfam" id="PF00337">
    <property type="entry name" value="Gal-bind_lectin"/>
    <property type="match status" value="1"/>
</dbReference>
<dbReference type="SUPFAM" id="SSF49899">
    <property type="entry name" value="Concanavalin A-like lectins/glucanases"/>
    <property type="match status" value="1"/>
</dbReference>
<feature type="domain" description="Galectin" evidence="3">
    <location>
        <begin position="17"/>
        <end position="150"/>
    </location>
</feature>
<dbReference type="InterPro" id="IPR044156">
    <property type="entry name" value="Galectin-like"/>
</dbReference>
<dbReference type="GeneTree" id="ENSGT00940000155025"/>
<evidence type="ECO:0000313" key="5">
    <source>
        <dbReference type="Proteomes" id="UP000265140"/>
    </source>
</evidence>
<evidence type="ECO:0000313" key="4">
    <source>
        <dbReference type="Ensembl" id="ENSELUP00000093232.1"/>
    </source>
</evidence>
<dbReference type="FunFam" id="2.60.120.200:FF:000021">
    <property type="entry name" value="Galectin"/>
    <property type="match status" value="1"/>
</dbReference>
<dbReference type="GO" id="GO:0005615">
    <property type="term" value="C:extracellular space"/>
    <property type="evidence" value="ECO:0007669"/>
    <property type="project" value="TreeGrafter"/>
</dbReference>
<dbReference type="GO" id="GO:0016936">
    <property type="term" value="F:galactoside binding"/>
    <property type="evidence" value="ECO:0007669"/>
    <property type="project" value="TreeGrafter"/>
</dbReference>
<protein>
    <recommendedName>
        <fullName evidence="2">Galectin</fullName>
    </recommendedName>
</protein>